<accession>A0ABR1EEQ5</accession>
<sequence>MTRRTYQHLAPPSKAATENRLGFFDHIIRTPPDSLVRRILRSLADPSWKRPLGRKRSSGMRVWNSDEWADFVQALAEDREGWAELCSKTTHLGDDAGNRVKR</sequence>
<name>A0ABR1EEQ5_NECAM</name>
<dbReference type="Proteomes" id="UP001303046">
    <property type="component" value="Unassembled WGS sequence"/>
</dbReference>
<reference evidence="1 2" key="1">
    <citation type="submission" date="2023-08" db="EMBL/GenBank/DDBJ databases">
        <title>A Necator americanus chromosomal reference genome.</title>
        <authorList>
            <person name="Ilik V."/>
            <person name="Petrzelkova K.J."/>
            <person name="Pardy F."/>
            <person name="Fuh T."/>
            <person name="Niatou-Singa F.S."/>
            <person name="Gouil Q."/>
            <person name="Baker L."/>
            <person name="Ritchie M.E."/>
            <person name="Jex A.R."/>
            <person name="Gazzola D."/>
            <person name="Li H."/>
            <person name="Toshio Fujiwara R."/>
            <person name="Zhan B."/>
            <person name="Aroian R.V."/>
            <person name="Pafco B."/>
            <person name="Schwarz E.M."/>
        </authorList>
    </citation>
    <scope>NUCLEOTIDE SEQUENCE [LARGE SCALE GENOMIC DNA]</scope>
    <source>
        <strain evidence="1 2">Aroian</strain>
        <tissue evidence="1">Whole animal</tissue>
    </source>
</reference>
<organism evidence="1 2">
    <name type="scientific">Necator americanus</name>
    <name type="common">Human hookworm</name>
    <dbReference type="NCBI Taxonomy" id="51031"/>
    <lineage>
        <taxon>Eukaryota</taxon>
        <taxon>Metazoa</taxon>
        <taxon>Ecdysozoa</taxon>
        <taxon>Nematoda</taxon>
        <taxon>Chromadorea</taxon>
        <taxon>Rhabditida</taxon>
        <taxon>Rhabditina</taxon>
        <taxon>Rhabditomorpha</taxon>
        <taxon>Strongyloidea</taxon>
        <taxon>Ancylostomatidae</taxon>
        <taxon>Bunostominae</taxon>
        <taxon>Necator</taxon>
    </lineage>
</organism>
<dbReference type="EMBL" id="JAVFWL010000006">
    <property type="protein sequence ID" value="KAK6761172.1"/>
    <property type="molecule type" value="Genomic_DNA"/>
</dbReference>
<gene>
    <name evidence="1" type="primary">Necator_chrX.g22457</name>
    <name evidence="1" type="ORF">RB195_022294</name>
</gene>
<evidence type="ECO:0000313" key="1">
    <source>
        <dbReference type="EMBL" id="KAK6761172.1"/>
    </source>
</evidence>
<protein>
    <submittedName>
        <fullName evidence="1">Uncharacterized protein</fullName>
    </submittedName>
</protein>
<evidence type="ECO:0000313" key="2">
    <source>
        <dbReference type="Proteomes" id="UP001303046"/>
    </source>
</evidence>
<keyword evidence="2" id="KW-1185">Reference proteome</keyword>
<proteinExistence type="predicted"/>
<comment type="caution">
    <text evidence="1">The sequence shown here is derived from an EMBL/GenBank/DDBJ whole genome shotgun (WGS) entry which is preliminary data.</text>
</comment>